<dbReference type="Proteomes" id="UP000244892">
    <property type="component" value="Chromosome"/>
</dbReference>
<keyword evidence="1 4" id="KW-0808">Transferase</keyword>
<dbReference type="KEGG" id="aon:DEH84_11420"/>
<proteinExistence type="predicted"/>
<gene>
    <name evidence="4" type="ORF">DEH84_11420</name>
</gene>
<dbReference type="GO" id="GO:0016747">
    <property type="term" value="F:acyltransferase activity, transferring groups other than amino-acyl groups"/>
    <property type="evidence" value="ECO:0007669"/>
    <property type="project" value="InterPro"/>
</dbReference>
<evidence type="ECO:0000256" key="2">
    <source>
        <dbReference type="ARBA" id="ARBA00023315"/>
    </source>
</evidence>
<dbReference type="Pfam" id="PF00583">
    <property type="entry name" value="Acetyltransf_1"/>
    <property type="match status" value="1"/>
</dbReference>
<dbReference type="SUPFAM" id="SSF55729">
    <property type="entry name" value="Acyl-CoA N-acyltransferases (Nat)"/>
    <property type="match status" value="1"/>
</dbReference>
<accession>A0A2U8FSI4</accession>
<dbReference type="InterPro" id="IPR000182">
    <property type="entry name" value="GNAT_dom"/>
</dbReference>
<dbReference type="Gene3D" id="3.40.630.30">
    <property type="match status" value="1"/>
</dbReference>
<evidence type="ECO:0000313" key="4">
    <source>
        <dbReference type="EMBL" id="AWI53970.1"/>
    </source>
</evidence>
<dbReference type="InterPro" id="IPR016181">
    <property type="entry name" value="Acyl_CoA_acyltransferase"/>
</dbReference>
<dbReference type="PANTHER" id="PTHR43877">
    <property type="entry name" value="AMINOALKYLPHOSPHONATE N-ACETYLTRANSFERASE-RELATED-RELATED"/>
    <property type="match status" value="1"/>
</dbReference>
<keyword evidence="5" id="KW-1185">Reference proteome</keyword>
<feature type="domain" description="N-acetyltransferase" evidence="3">
    <location>
        <begin position="20"/>
        <end position="184"/>
    </location>
</feature>
<evidence type="ECO:0000313" key="5">
    <source>
        <dbReference type="Proteomes" id="UP000244892"/>
    </source>
</evidence>
<dbReference type="EMBL" id="CP029210">
    <property type="protein sequence ID" value="AWI53970.1"/>
    <property type="molecule type" value="Genomic_DNA"/>
</dbReference>
<dbReference type="InterPro" id="IPR050832">
    <property type="entry name" value="Bact_Acetyltransf"/>
</dbReference>
<protein>
    <submittedName>
        <fullName evidence="4">GNAT family N-acetyltransferase</fullName>
    </submittedName>
</protein>
<name>A0A2U8FSI4_9BURK</name>
<evidence type="ECO:0000259" key="3">
    <source>
        <dbReference type="PROSITE" id="PS51186"/>
    </source>
</evidence>
<organism evidence="4 5">
    <name type="scientific">Aquabacterium olei</name>
    <dbReference type="NCBI Taxonomy" id="1296669"/>
    <lineage>
        <taxon>Bacteria</taxon>
        <taxon>Pseudomonadati</taxon>
        <taxon>Pseudomonadota</taxon>
        <taxon>Betaproteobacteria</taxon>
        <taxon>Burkholderiales</taxon>
        <taxon>Aquabacterium</taxon>
    </lineage>
</organism>
<sequence>MAKPGRFSLGCMSVSASPPPVIRPLLHADLPGVLDIQAACYGEGFVEPVDAFANKLRQAPDTCWGVDHRGQLRAYLFCLPVTPHNLPALHATAWQRPAEPGWLYLHDMAVHPEARALGLASRLLDAARQQAHALGCDAMVLVAVQGSVPYWARHGFSVVEAEGPLADKLRSFGDEACFMQQNLR</sequence>
<dbReference type="AlphaFoldDB" id="A0A2U8FSI4"/>
<reference evidence="4 5" key="1">
    <citation type="submission" date="2018-05" db="EMBL/GenBank/DDBJ databases">
        <title>complete genome sequence of Aquabacterium olei NBRC 110486.</title>
        <authorList>
            <person name="Tang B."/>
            <person name="Chang J."/>
            <person name="Zhang L."/>
            <person name="Yang H."/>
        </authorList>
    </citation>
    <scope>NUCLEOTIDE SEQUENCE [LARGE SCALE GENOMIC DNA]</scope>
    <source>
        <strain evidence="4 5">NBRC 110486</strain>
    </source>
</reference>
<keyword evidence="2" id="KW-0012">Acyltransferase</keyword>
<dbReference type="PROSITE" id="PS51186">
    <property type="entry name" value="GNAT"/>
    <property type="match status" value="1"/>
</dbReference>
<evidence type="ECO:0000256" key="1">
    <source>
        <dbReference type="ARBA" id="ARBA00022679"/>
    </source>
</evidence>
<dbReference type="CDD" id="cd04301">
    <property type="entry name" value="NAT_SF"/>
    <property type="match status" value="1"/>
</dbReference>